<keyword evidence="3" id="KW-1185">Reference proteome</keyword>
<protein>
    <submittedName>
        <fullName evidence="2">Uncharacterized protein</fullName>
    </submittedName>
</protein>
<accession>A0ABQ3B8N2</accession>
<dbReference type="RefSeq" id="WP_189578015.1">
    <property type="nucleotide sequence ID" value="NZ_BMXV01000009.1"/>
</dbReference>
<proteinExistence type="predicted"/>
<dbReference type="EMBL" id="BMXV01000009">
    <property type="protein sequence ID" value="GGY83622.1"/>
    <property type="molecule type" value="Genomic_DNA"/>
</dbReference>
<comment type="caution">
    <text evidence="2">The sequence shown here is derived from an EMBL/GenBank/DDBJ whole genome shotgun (WGS) entry which is preliminary data.</text>
</comment>
<evidence type="ECO:0000313" key="2">
    <source>
        <dbReference type="EMBL" id="GGY83622.1"/>
    </source>
</evidence>
<dbReference type="Proteomes" id="UP000601597">
    <property type="component" value="Unassembled WGS sequence"/>
</dbReference>
<sequence>MIRTTHQTPGQGMTMPHSAIPVTDRMRELVADIDQMKGQLMSINVVKDSSEEIRAGVELANRIRDLESKLGRLVVGASR</sequence>
<gene>
    <name evidence="2" type="ORF">GCM10007071_33660</name>
</gene>
<evidence type="ECO:0000256" key="1">
    <source>
        <dbReference type="SAM" id="MobiDB-lite"/>
    </source>
</evidence>
<evidence type="ECO:0000313" key="3">
    <source>
        <dbReference type="Proteomes" id="UP000601597"/>
    </source>
</evidence>
<name>A0ABQ3B8N2_9GAMM</name>
<feature type="compositionally biased region" description="Polar residues" evidence="1">
    <location>
        <begin position="1"/>
        <end position="11"/>
    </location>
</feature>
<organism evidence="2 3">
    <name type="scientific">Marinobacter zhanjiangensis</name>
    <dbReference type="NCBI Taxonomy" id="578215"/>
    <lineage>
        <taxon>Bacteria</taxon>
        <taxon>Pseudomonadati</taxon>
        <taxon>Pseudomonadota</taxon>
        <taxon>Gammaproteobacteria</taxon>
        <taxon>Pseudomonadales</taxon>
        <taxon>Marinobacteraceae</taxon>
        <taxon>Marinobacter</taxon>
    </lineage>
</organism>
<reference evidence="3" key="1">
    <citation type="journal article" date="2019" name="Int. J. Syst. Evol. Microbiol.">
        <title>The Global Catalogue of Microorganisms (GCM) 10K type strain sequencing project: providing services to taxonomists for standard genome sequencing and annotation.</title>
        <authorList>
            <consortium name="The Broad Institute Genomics Platform"/>
            <consortium name="The Broad Institute Genome Sequencing Center for Infectious Disease"/>
            <person name="Wu L."/>
            <person name="Ma J."/>
        </authorList>
    </citation>
    <scope>NUCLEOTIDE SEQUENCE [LARGE SCALE GENOMIC DNA]</scope>
    <source>
        <strain evidence="3">KCTC 22280</strain>
    </source>
</reference>
<feature type="region of interest" description="Disordered" evidence="1">
    <location>
        <begin position="1"/>
        <end position="21"/>
    </location>
</feature>